<proteinExistence type="predicted"/>
<evidence type="ECO:0000259" key="2">
    <source>
        <dbReference type="Pfam" id="PF13302"/>
    </source>
</evidence>
<evidence type="ECO:0000313" key="3">
    <source>
        <dbReference type="EMBL" id="OBU00466.1"/>
    </source>
</evidence>
<dbReference type="GO" id="GO:1990189">
    <property type="term" value="F:protein N-terminal-serine acetyltransferase activity"/>
    <property type="evidence" value="ECO:0007669"/>
    <property type="project" value="TreeGrafter"/>
</dbReference>
<dbReference type="GeneID" id="28834925"/>
<dbReference type="PANTHER" id="PTHR43441">
    <property type="entry name" value="RIBOSOMAL-PROTEIN-SERINE ACETYLTRANSFERASE"/>
    <property type="match status" value="1"/>
</dbReference>
<dbReference type="Pfam" id="PF13302">
    <property type="entry name" value="Acetyltransf_3"/>
    <property type="match status" value="1"/>
</dbReference>
<dbReference type="PANTHER" id="PTHR43441:SF2">
    <property type="entry name" value="FAMILY ACETYLTRANSFERASE, PUTATIVE (AFU_ORTHOLOGUE AFUA_7G00850)-RELATED"/>
    <property type="match status" value="1"/>
</dbReference>
<dbReference type="AlphaFoldDB" id="A0A1B8GXB0"/>
<feature type="region of interest" description="Disordered" evidence="1">
    <location>
        <begin position="1"/>
        <end position="32"/>
    </location>
</feature>
<dbReference type="Gene3D" id="3.40.630.30">
    <property type="match status" value="1"/>
</dbReference>
<feature type="domain" description="N-acetyltransferase" evidence="2">
    <location>
        <begin position="41"/>
        <end position="185"/>
    </location>
</feature>
<reference evidence="4" key="2">
    <citation type="journal article" date="2018" name="Nat. Commun.">
        <title>Extreme sensitivity to ultraviolet light in the fungal pathogen causing white-nose syndrome of bats.</title>
        <authorList>
            <person name="Palmer J.M."/>
            <person name="Drees K.P."/>
            <person name="Foster J.T."/>
            <person name="Lindner D.L."/>
        </authorList>
    </citation>
    <scope>NUCLEOTIDE SEQUENCE [LARGE SCALE GENOMIC DNA]</scope>
    <source>
        <strain evidence="4">UAMH 10579</strain>
    </source>
</reference>
<evidence type="ECO:0000313" key="4">
    <source>
        <dbReference type="Proteomes" id="UP000091956"/>
    </source>
</evidence>
<organism evidence="3 4">
    <name type="scientific">Pseudogymnoascus verrucosus</name>
    <dbReference type="NCBI Taxonomy" id="342668"/>
    <lineage>
        <taxon>Eukaryota</taxon>
        <taxon>Fungi</taxon>
        <taxon>Dikarya</taxon>
        <taxon>Ascomycota</taxon>
        <taxon>Pezizomycotina</taxon>
        <taxon>Leotiomycetes</taxon>
        <taxon>Thelebolales</taxon>
        <taxon>Thelebolaceae</taxon>
        <taxon>Pseudogymnoascus</taxon>
    </lineage>
</organism>
<dbReference type="RefSeq" id="XP_018134198.1">
    <property type="nucleotide sequence ID" value="XM_018271058.2"/>
</dbReference>
<dbReference type="GO" id="GO:0008999">
    <property type="term" value="F:protein-N-terminal-alanine acetyltransferase activity"/>
    <property type="evidence" value="ECO:0007669"/>
    <property type="project" value="TreeGrafter"/>
</dbReference>
<dbReference type="InterPro" id="IPR051908">
    <property type="entry name" value="Ribosomal_N-acetyltransferase"/>
</dbReference>
<name>A0A1B8GXB0_9PEZI</name>
<dbReference type="OrthoDB" id="41238at2759"/>
<evidence type="ECO:0000256" key="1">
    <source>
        <dbReference type="SAM" id="MobiDB-lite"/>
    </source>
</evidence>
<feature type="compositionally biased region" description="Polar residues" evidence="1">
    <location>
        <begin position="1"/>
        <end position="14"/>
    </location>
</feature>
<dbReference type="InterPro" id="IPR016181">
    <property type="entry name" value="Acyl_CoA_acyltransferase"/>
</dbReference>
<dbReference type="SUPFAM" id="SSF55729">
    <property type="entry name" value="Acyl-CoA N-acyltransferases (Nat)"/>
    <property type="match status" value="1"/>
</dbReference>
<protein>
    <recommendedName>
        <fullName evidence="2">N-acetyltransferase domain-containing protein</fullName>
    </recommendedName>
</protein>
<accession>A0A1B8GXB0</accession>
<sequence>MSTDPTAEEASQTPRPMGQLLETPTPPFPPPTTLEGRACTLTPLSTTHYPLLHKALCLPPAPPGLWDYMLRGPFPEFAEFEDAMNSLVNNDRDSKQYFVISTDAGDGAERVPMGMVSLIEINPTHRSLEIGNVIYAPALQRTVAATEANWLLLGHSFKLGYRRVVWKCNDLNEASKRAALRLGFEYEGVSKCHMVVRGRNRDTAWFAMVEGGWPVAGRALEEWLGEGNFDGEGRQSEKLEDVRRRMVAQ</sequence>
<dbReference type="EMBL" id="KV460209">
    <property type="protein sequence ID" value="OBU00466.1"/>
    <property type="molecule type" value="Genomic_DNA"/>
</dbReference>
<dbReference type="InterPro" id="IPR000182">
    <property type="entry name" value="GNAT_dom"/>
</dbReference>
<gene>
    <name evidence="3" type="ORF">VE01_01539</name>
</gene>
<keyword evidence="4" id="KW-1185">Reference proteome</keyword>
<reference evidence="3 4" key="1">
    <citation type="submission" date="2016-03" db="EMBL/GenBank/DDBJ databases">
        <title>Comparative genomics of Pseudogymnoascus destructans, the fungus causing white-nose syndrome of bats.</title>
        <authorList>
            <person name="Palmer J.M."/>
            <person name="Drees K.P."/>
            <person name="Foster J.T."/>
            <person name="Lindner D.L."/>
        </authorList>
    </citation>
    <scope>NUCLEOTIDE SEQUENCE [LARGE SCALE GENOMIC DNA]</scope>
    <source>
        <strain evidence="3 4">UAMH 10579</strain>
    </source>
</reference>
<dbReference type="Proteomes" id="UP000091956">
    <property type="component" value="Unassembled WGS sequence"/>
</dbReference>